<reference evidence="2 3" key="1">
    <citation type="submission" date="2020-04" db="EMBL/GenBank/DDBJ databases">
        <authorList>
            <person name="Wallbank WR R."/>
            <person name="Pardo Diaz C."/>
            <person name="Kozak K."/>
            <person name="Martin S."/>
            <person name="Jiggins C."/>
            <person name="Moest M."/>
            <person name="Warren A I."/>
            <person name="Byers J.R.P. K."/>
            <person name="Montejo-Kovacevich G."/>
            <person name="Yen C E."/>
        </authorList>
    </citation>
    <scope>NUCLEOTIDE SEQUENCE [LARGE SCALE GENOMIC DNA]</scope>
</reference>
<evidence type="ECO:0000313" key="3">
    <source>
        <dbReference type="Proteomes" id="UP000494256"/>
    </source>
</evidence>
<name>A0A8S0ZF90_ARCPL</name>
<dbReference type="Proteomes" id="UP000494256">
    <property type="component" value="Unassembled WGS sequence"/>
</dbReference>
<dbReference type="EMBL" id="CADEBD010000289">
    <property type="protein sequence ID" value="CAB3231955.1"/>
    <property type="molecule type" value="Genomic_DNA"/>
</dbReference>
<protein>
    <submittedName>
        <fullName evidence="2">Uncharacterized protein</fullName>
    </submittedName>
</protein>
<gene>
    <name evidence="2" type="ORF">APLA_LOCUS5440</name>
</gene>
<feature type="compositionally biased region" description="Basic and acidic residues" evidence="1">
    <location>
        <begin position="311"/>
        <end position="330"/>
    </location>
</feature>
<dbReference type="OrthoDB" id="8062037at2759"/>
<proteinExistence type="predicted"/>
<evidence type="ECO:0000256" key="1">
    <source>
        <dbReference type="SAM" id="MobiDB-lite"/>
    </source>
</evidence>
<dbReference type="AlphaFoldDB" id="A0A8S0ZF90"/>
<organism evidence="2 3">
    <name type="scientific">Arctia plantaginis</name>
    <name type="common">Wood tiger moth</name>
    <name type="synonym">Phalaena plantaginis</name>
    <dbReference type="NCBI Taxonomy" id="874455"/>
    <lineage>
        <taxon>Eukaryota</taxon>
        <taxon>Metazoa</taxon>
        <taxon>Ecdysozoa</taxon>
        <taxon>Arthropoda</taxon>
        <taxon>Hexapoda</taxon>
        <taxon>Insecta</taxon>
        <taxon>Pterygota</taxon>
        <taxon>Neoptera</taxon>
        <taxon>Endopterygota</taxon>
        <taxon>Lepidoptera</taxon>
        <taxon>Glossata</taxon>
        <taxon>Ditrysia</taxon>
        <taxon>Noctuoidea</taxon>
        <taxon>Erebidae</taxon>
        <taxon>Arctiinae</taxon>
        <taxon>Arctia</taxon>
    </lineage>
</organism>
<comment type="caution">
    <text evidence="2">The sequence shown here is derived from an EMBL/GenBank/DDBJ whole genome shotgun (WGS) entry which is preliminary data.</text>
</comment>
<sequence>MRKDSHRKRKILAKLNSIDWWISHSPVPRNNAIKVIELLLKKQVEDVKTYYLVQWSRKSIKWGPPIKQRQIVRTKNPIIDIPPHLTTPALKEILFPEITLPDSRIGTQDIVGLKEMFGVGIEEKMSLVRQVRVLLNAMDTKEIYLPILPNSSNNLVPIKHAMLHYNFVLSTISVEDMRENTSWEPLLENFIRCLYVEAKLSNISIQDLRDICYNTTIMRKRVVDLLDLIGSRNSLEYVRLKALFERGSTLECRRDGLTTCTMPSDCRHTVIGNAAGCDTHVLSGNQMTAKHKCHGWKSNVRSEGMACKIRSPRDKSSEKHLDKAEYKVWK</sequence>
<evidence type="ECO:0000313" key="2">
    <source>
        <dbReference type="EMBL" id="CAB3231955.1"/>
    </source>
</evidence>
<feature type="region of interest" description="Disordered" evidence="1">
    <location>
        <begin position="308"/>
        <end position="330"/>
    </location>
</feature>
<accession>A0A8S0ZF90</accession>